<sequence length="141" mass="14896">MDRGRCRCAHPQRHRHLGVGDAAPRHSAPATIGHNTAHTDTHAETHADSDNPFPTTDTVQQPVPADAQQNDSRPVTPTRAEADIDADVKADVKADINIDTDAKADIDADIDTDAKADINTDIDADADADIGTALGAQAFDT</sequence>
<dbReference type="EMBL" id="JAGGLP010000036">
    <property type="protein sequence ID" value="MBP2055909.1"/>
    <property type="molecule type" value="Genomic_DNA"/>
</dbReference>
<keyword evidence="5" id="KW-1185">Reference proteome</keyword>
<name>A0A1B1B0S1_9ACTN</name>
<feature type="region of interest" description="Disordered" evidence="1">
    <location>
        <begin position="1"/>
        <end position="86"/>
    </location>
</feature>
<evidence type="ECO:0000313" key="4">
    <source>
        <dbReference type="Proteomes" id="UP000092659"/>
    </source>
</evidence>
<feature type="compositionally biased region" description="Basic and acidic residues" evidence="1">
    <location>
        <begin position="37"/>
        <end position="49"/>
    </location>
</feature>
<evidence type="ECO:0000313" key="2">
    <source>
        <dbReference type="EMBL" id="ANP52433.1"/>
    </source>
</evidence>
<dbReference type="EMBL" id="CP016279">
    <property type="protein sequence ID" value="ANP52433.1"/>
    <property type="molecule type" value="Genomic_DNA"/>
</dbReference>
<protein>
    <recommendedName>
        <fullName evidence="6">Peptidoglycan-binding protein</fullName>
    </recommendedName>
</protein>
<reference evidence="2 4" key="1">
    <citation type="submission" date="2016-06" db="EMBL/GenBank/DDBJ databases">
        <title>Complete genome sequence of Streptomyces griseochromogenes ATCC 14511, the Blasticidin S producer.</title>
        <authorList>
            <person name="Wu L."/>
        </authorList>
    </citation>
    <scope>NUCLEOTIDE SEQUENCE [LARGE SCALE GENOMIC DNA]</scope>
    <source>
        <strain evidence="2 4">ATCC 14511</strain>
    </source>
</reference>
<accession>A0A1B1B0S1</accession>
<dbReference type="Proteomes" id="UP001519309">
    <property type="component" value="Unassembled WGS sequence"/>
</dbReference>
<feature type="compositionally biased region" description="Basic residues" evidence="1">
    <location>
        <begin position="1"/>
        <end position="17"/>
    </location>
</feature>
<dbReference type="KEGG" id="sgs:AVL59_25445"/>
<gene>
    <name evidence="2" type="ORF">AVL59_25445</name>
    <name evidence="3" type="ORF">J2Z21_008926</name>
</gene>
<reference evidence="3 5" key="2">
    <citation type="submission" date="2021-03" db="EMBL/GenBank/DDBJ databases">
        <title>Genomic Encyclopedia of Type Strains, Phase IV (KMG-IV): sequencing the most valuable type-strain genomes for metagenomic binning, comparative biology and taxonomic classification.</title>
        <authorList>
            <person name="Goeker M."/>
        </authorList>
    </citation>
    <scope>NUCLEOTIDE SEQUENCE [LARGE SCALE GENOMIC DNA]</scope>
    <source>
        <strain evidence="3 5">DSM 40499</strain>
    </source>
</reference>
<evidence type="ECO:0000256" key="1">
    <source>
        <dbReference type="SAM" id="MobiDB-lite"/>
    </source>
</evidence>
<dbReference type="Proteomes" id="UP000092659">
    <property type="component" value="Chromosome"/>
</dbReference>
<evidence type="ECO:0000313" key="3">
    <source>
        <dbReference type="EMBL" id="MBP2055909.1"/>
    </source>
</evidence>
<evidence type="ECO:0000313" key="5">
    <source>
        <dbReference type="Proteomes" id="UP001519309"/>
    </source>
</evidence>
<proteinExistence type="predicted"/>
<dbReference type="AlphaFoldDB" id="A0A1B1B0S1"/>
<feature type="compositionally biased region" description="Polar residues" evidence="1">
    <location>
        <begin position="52"/>
        <end position="75"/>
    </location>
</feature>
<organism evidence="2 4">
    <name type="scientific">Streptomyces griseochromogenes</name>
    <dbReference type="NCBI Taxonomy" id="68214"/>
    <lineage>
        <taxon>Bacteria</taxon>
        <taxon>Bacillati</taxon>
        <taxon>Actinomycetota</taxon>
        <taxon>Actinomycetes</taxon>
        <taxon>Kitasatosporales</taxon>
        <taxon>Streptomycetaceae</taxon>
        <taxon>Streptomyces</taxon>
    </lineage>
</organism>
<evidence type="ECO:0008006" key="6">
    <source>
        <dbReference type="Google" id="ProtNLM"/>
    </source>
</evidence>
<dbReference type="RefSeq" id="WP_067308537.1">
    <property type="nucleotide sequence ID" value="NZ_CP016279.1"/>
</dbReference>